<evidence type="ECO:0000313" key="1">
    <source>
        <dbReference type="EMBL" id="KAJ7003120.1"/>
    </source>
</evidence>
<organism evidence="1 2">
    <name type="scientific">Populus alba x Populus x berolinensis</name>
    <dbReference type="NCBI Taxonomy" id="444605"/>
    <lineage>
        <taxon>Eukaryota</taxon>
        <taxon>Viridiplantae</taxon>
        <taxon>Streptophyta</taxon>
        <taxon>Embryophyta</taxon>
        <taxon>Tracheophyta</taxon>
        <taxon>Spermatophyta</taxon>
        <taxon>Magnoliopsida</taxon>
        <taxon>eudicotyledons</taxon>
        <taxon>Gunneridae</taxon>
        <taxon>Pentapetalae</taxon>
        <taxon>rosids</taxon>
        <taxon>fabids</taxon>
        <taxon>Malpighiales</taxon>
        <taxon>Salicaceae</taxon>
        <taxon>Saliceae</taxon>
        <taxon>Populus</taxon>
    </lineage>
</organism>
<proteinExistence type="predicted"/>
<accession>A0AAD6R664</accession>
<sequence>MIYHIYISTYYAITLSSTKIIFVPVHQSVVKTLIRGAQWKEEAGTPILRLVLRDIEVSGKENGGRGCPKSGSLVRKQEFGLEVMRSLKWLPSHMMWQHCT</sequence>
<comment type="caution">
    <text evidence="1">The sequence shown here is derived from an EMBL/GenBank/DDBJ whole genome shotgun (WGS) entry which is preliminary data.</text>
</comment>
<dbReference type="EMBL" id="JAQIZT010000003">
    <property type="protein sequence ID" value="KAJ7003120.1"/>
    <property type="molecule type" value="Genomic_DNA"/>
</dbReference>
<name>A0AAD6R664_9ROSI</name>
<protein>
    <submittedName>
        <fullName evidence="1">Uncharacterized protein</fullName>
    </submittedName>
</protein>
<evidence type="ECO:0000313" key="2">
    <source>
        <dbReference type="Proteomes" id="UP001164929"/>
    </source>
</evidence>
<dbReference type="Proteomes" id="UP001164929">
    <property type="component" value="Chromosome 3"/>
</dbReference>
<keyword evidence="2" id="KW-1185">Reference proteome</keyword>
<dbReference type="AlphaFoldDB" id="A0AAD6R664"/>
<gene>
    <name evidence="1" type="ORF">NC653_008379</name>
</gene>
<reference evidence="1" key="1">
    <citation type="journal article" date="2023" name="Mol. Ecol. Resour.">
        <title>Chromosome-level genome assembly of a triploid poplar Populus alba 'Berolinensis'.</title>
        <authorList>
            <person name="Chen S."/>
            <person name="Yu Y."/>
            <person name="Wang X."/>
            <person name="Wang S."/>
            <person name="Zhang T."/>
            <person name="Zhou Y."/>
            <person name="He R."/>
            <person name="Meng N."/>
            <person name="Wang Y."/>
            <person name="Liu W."/>
            <person name="Liu Z."/>
            <person name="Liu J."/>
            <person name="Guo Q."/>
            <person name="Huang H."/>
            <person name="Sederoff R.R."/>
            <person name="Wang G."/>
            <person name="Qu G."/>
            <person name="Chen S."/>
        </authorList>
    </citation>
    <scope>NUCLEOTIDE SEQUENCE</scope>
    <source>
        <strain evidence="1">SC-2020</strain>
    </source>
</reference>